<feature type="region of interest" description="Disordered" evidence="5">
    <location>
        <begin position="171"/>
        <end position="191"/>
    </location>
</feature>
<dbReference type="InterPro" id="IPR017972">
    <property type="entry name" value="Cyt_P450_CS"/>
</dbReference>
<keyword evidence="4" id="KW-0503">Monooxygenase</keyword>
<keyword evidence="4" id="KW-0560">Oxidoreductase</keyword>
<reference evidence="7 8" key="1">
    <citation type="submission" date="2024-06" db="EMBL/GenBank/DDBJ databases">
        <title>Complete genome of Phlyctema vagabunda strain 19-DSS-EL-015.</title>
        <authorList>
            <person name="Fiorenzani C."/>
        </authorList>
    </citation>
    <scope>NUCLEOTIDE SEQUENCE [LARGE SCALE GENOMIC DNA]</scope>
    <source>
        <strain evidence="7 8">19-DSS-EL-015</strain>
    </source>
</reference>
<keyword evidence="4" id="KW-0349">Heme</keyword>
<evidence type="ECO:0000256" key="6">
    <source>
        <dbReference type="SAM" id="SignalP"/>
    </source>
</evidence>
<comment type="caution">
    <text evidence="7">The sequence shown here is derived from an EMBL/GenBank/DDBJ whole genome shotgun (WGS) entry which is preliminary data.</text>
</comment>
<proteinExistence type="inferred from homology"/>
<dbReference type="InterPro" id="IPR036396">
    <property type="entry name" value="Cyt_P450_sf"/>
</dbReference>
<dbReference type="CDD" id="cd11070">
    <property type="entry name" value="CYP56-like"/>
    <property type="match status" value="1"/>
</dbReference>
<accession>A0ABR4PL32</accession>
<name>A0ABR4PL32_9HELO</name>
<protein>
    <submittedName>
        <fullName evidence="7">Cytochrome p450 3a21</fullName>
    </submittedName>
</protein>
<feature type="compositionally biased region" description="Polar residues" evidence="5">
    <location>
        <begin position="173"/>
        <end position="186"/>
    </location>
</feature>
<feature type="region of interest" description="Disordered" evidence="5">
    <location>
        <begin position="449"/>
        <end position="480"/>
    </location>
</feature>
<evidence type="ECO:0000256" key="5">
    <source>
        <dbReference type="SAM" id="MobiDB-lite"/>
    </source>
</evidence>
<dbReference type="Gene3D" id="1.10.630.10">
    <property type="entry name" value="Cytochrome P450"/>
    <property type="match status" value="1"/>
</dbReference>
<evidence type="ECO:0000313" key="8">
    <source>
        <dbReference type="Proteomes" id="UP001629113"/>
    </source>
</evidence>
<dbReference type="PANTHER" id="PTHR24305">
    <property type="entry name" value="CYTOCHROME P450"/>
    <property type="match status" value="1"/>
</dbReference>
<keyword evidence="6" id="KW-0732">Signal</keyword>
<feature type="chain" id="PRO_5046540362" evidence="6">
    <location>
        <begin position="19"/>
        <end position="590"/>
    </location>
</feature>
<sequence>MTHQLWLPLIAKLPASWTESWISYMTPDWCWELLYEPFRKTGDTILTVSPGGIICWVTNAEAIYQIATRRESFPKPLSSYAILEIFGKNVLTTEGPEWRAHRKILSPALNERNNSMAFTEACAQAQGMLRKWTGDGVATINEVPKDTMRLALHIITRVGFGVRLLWPGEQPSEKQSVQDSAYSSNEAPEGHSMSFEKGLSTLLERLIWVLLTPKWLMQYLPFHGAKEGFEAWDNWRQYMKELFGQRVEEVREGRENEGMDIMGSLVKSSYGVTKRKASPGRAEKGEIGQPTLSDSDILGNAFVMIVAGHETSANSVHFTLMELAMSPASQRLVQDEITSVFGTTDPSTWTYDSSINVLLGGICGAVLNEQLRLMPPVINIPKSVPETCDQVITIDGEKITLPRGAHININTVGVQRNPRYWSTSPSKITPGANDLDDFKPERWLPQTSINLRRDDSPVDSSEDEFGGDTGRTTAPSLHRPPQGSYLPFSIGSRSCLGRRLAQVKIMAVMAVLFQTHSIELAVDEWATDAEVALMTDEQKRDLYATAQRKARETLRGASSLLTLKLHTGPGFVPVRVCRRGEERFLNLVDC</sequence>
<evidence type="ECO:0000256" key="1">
    <source>
        <dbReference type="ARBA" id="ARBA00001971"/>
    </source>
</evidence>
<keyword evidence="8" id="KW-1185">Reference proteome</keyword>
<organism evidence="7 8">
    <name type="scientific">Phlyctema vagabunda</name>
    <dbReference type="NCBI Taxonomy" id="108571"/>
    <lineage>
        <taxon>Eukaryota</taxon>
        <taxon>Fungi</taxon>
        <taxon>Dikarya</taxon>
        <taxon>Ascomycota</taxon>
        <taxon>Pezizomycotina</taxon>
        <taxon>Leotiomycetes</taxon>
        <taxon>Helotiales</taxon>
        <taxon>Dermateaceae</taxon>
        <taxon>Phlyctema</taxon>
    </lineage>
</organism>
<dbReference type="PROSITE" id="PS00086">
    <property type="entry name" value="CYTOCHROME_P450"/>
    <property type="match status" value="1"/>
</dbReference>
<feature type="signal peptide" evidence="6">
    <location>
        <begin position="1"/>
        <end position="18"/>
    </location>
</feature>
<evidence type="ECO:0000256" key="4">
    <source>
        <dbReference type="RuleBase" id="RU000461"/>
    </source>
</evidence>
<evidence type="ECO:0000256" key="2">
    <source>
        <dbReference type="ARBA" id="ARBA00022723"/>
    </source>
</evidence>
<comment type="similarity">
    <text evidence="4">Belongs to the cytochrome P450 family.</text>
</comment>
<dbReference type="PANTHER" id="PTHR24305:SF223">
    <property type="entry name" value="CYTOCHROME P450-DIT2"/>
    <property type="match status" value="1"/>
</dbReference>
<keyword evidence="2 4" id="KW-0479">Metal-binding</keyword>
<dbReference type="InterPro" id="IPR050121">
    <property type="entry name" value="Cytochrome_P450_monoxygenase"/>
</dbReference>
<dbReference type="Pfam" id="PF00067">
    <property type="entry name" value="p450"/>
    <property type="match status" value="1"/>
</dbReference>
<dbReference type="PRINTS" id="PR00385">
    <property type="entry name" value="P450"/>
</dbReference>
<evidence type="ECO:0000313" key="7">
    <source>
        <dbReference type="EMBL" id="KAL3424050.1"/>
    </source>
</evidence>
<dbReference type="Proteomes" id="UP001629113">
    <property type="component" value="Unassembled WGS sequence"/>
</dbReference>
<gene>
    <name evidence="7" type="ORF">PVAG01_03331</name>
</gene>
<evidence type="ECO:0000256" key="3">
    <source>
        <dbReference type="ARBA" id="ARBA00023004"/>
    </source>
</evidence>
<keyword evidence="3 4" id="KW-0408">Iron</keyword>
<dbReference type="EMBL" id="JBFCZG010000003">
    <property type="protein sequence ID" value="KAL3424050.1"/>
    <property type="molecule type" value="Genomic_DNA"/>
</dbReference>
<dbReference type="SUPFAM" id="SSF48264">
    <property type="entry name" value="Cytochrome P450"/>
    <property type="match status" value="1"/>
</dbReference>
<dbReference type="InterPro" id="IPR001128">
    <property type="entry name" value="Cyt_P450"/>
</dbReference>
<dbReference type="PRINTS" id="PR00463">
    <property type="entry name" value="EP450I"/>
</dbReference>
<dbReference type="InterPro" id="IPR002401">
    <property type="entry name" value="Cyt_P450_E_grp-I"/>
</dbReference>
<comment type="cofactor">
    <cofactor evidence="1">
        <name>heme</name>
        <dbReference type="ChEBI" id="CHEBI:30413"/>
    </cofactor>
</comment>